<name>A0A0T9RR63_9GAMM</name>
<dbReference type="EMBL" id="CQAZ01000153">
    <property type="protein sequence ID" value="CNI78675.1"/>
    <property type="molecule type" value="Genomic_DNA"/>
</dbReference>
<dbReference type="AlphaFoldDB" id="A0A0T9RR63"/>
<organism evidence="1 2">
    <name type="scientific">Yersinia pekkanenii</name>
    <dbReference type="NCBI Taxonomy" id="1288385"/>
    <lineage>
        <taxon>Bacteria</taxon>
        <taxon>Pseudomonadati</taxon>
        <taxon>Pseudomonadota</taxon>
        <taxon>Gammaproteobacteria</taxon>
        <taxon>Enterobacterales</taxon>
        <taxon>Yersiniaceae</taxon>
        <taxon>Yersinia</taxon>
    </lineage>
</organism>
<dbReference type="Proteomes" id="UP000045840">
    <property type="component" value="Unassembled WGS sequence"/>
</dbReference>
<sequence length="157" mass="18064">MAQAAQFLTRTGDLHLDIVAGQDCPHLPHTACATDIREVHQQTRVVHQFRLDGFKHRISLVNGVHYDDRVMLDATDDCPQDKELTDKRRFGFTTRGGYRIVLTLGTGDNFRQATEQIFMQFAFVFMAHIMREIALDKELIARHRVFYLLVTFSHSSS</sequence>
<proteinExistence type="predicted"/>
<evidence type="ECO:0000313" key="2">
    <source>
        <dbReference type="Proteomes" id="UP000045840"/>
    </source>
</evidence>
<protein>
    <submittedName>
        <fullName evidence="1">Uncharacterized protein</fullName>
    </submittedName>
</protein>
<reference evidence="2" key="1">
    <citation type="submission" date="2015-03" db="EMBL/GenBank/DDBJ databases">
        <authorList>
            <consortium name="Pathogen Informatics"/>
        </authorList>
    </citation>
    <scope>NUCLEOTIDE SEQUENCE [LARGE SCALE GENOMIC DNA]</scope>
    <source>
        <strain evidence="2">A125KOH2</strain>
    </source>
</reference>
<evidence type="ECO:0000313" key="1">
    <source>
        <dbReference type="EMBL" id="CNI78675.1"/>
    </source>
</evidence>
<gene>
    <name evidence="1" type="ORF">ERS008529_04880</name>
</gene>
<accession>A0A0T9RR63</accession>